<dbReference type="InterPro" id="IPR011613">
    <property type="entry name" value="GH15-like"/>
</dbReference>
<keyword evidence="4" id="KW-0326">Glycosidase</keyword>
<dbReference type="PANTHER" id="PTHR31616:SF10">
    <property type="entry name" value="TREHALASE"/>
    <property type="match status" value="1"/>
</dbReference>
<dbReference type="Gene3D" id="1.50.10.10">
    <property type="match status" value="1"/>
</dbReference>
<evidence type="ECO:0000313" key="4">
    <source>
        <dbReference type="EMBL" id="CAA9492352.1"/>
    </source>
</evidence>
<name>A0A6J4SF26_9ACTN</name>
<evidence type="ECO:0000259" key="2">
    <source>
        <dbReference type="Pfam" id="PF00723"/>
    </source>
</evidence>
<dbReference type="EMBL" id="CADCVR010000047">
    <property type="protein sequence ID" value="CAA9492352.1"/>
    <property type="molecule type" value="Genomic_DNA"/>
</dbReference>
<feature type="region of interest" description="Disordered" evidence="1">
    <location>
        <begin position="16"/>
        <end position="48"/>
    </location>
</feature>
<dbReference type="Pfam" id="PF19291">
    <property type="entry name" value="TREH_N"/>
    <property type="match status" value="1"/>
</dbReference>
<dbReference type="SUPFAM" id="SSF48208">
    <property type="entry name" value="Six-hairpin glycosidases"/>
    <property type="match status" value="1"/>
</dbReference>
<dbReference type="GO" id="GO:0015927">
    <property type="term" value="F:trehalase activity"/>
    <property type="evidence" value="ECO:0007669"/>
    <property type="project" value="TreeGrafter"/>
</dbReference>
<dbReference type="PANTHER" id="PTHR31616">
    <property type="entry name" value="TREHALASE"/>
    <property type="match status" value="1"/>
</dbReference>
<reference evidence="4" key="1">
    <citation type="submission" date="2020-02" db="EMBL/GenBank/DDBJ databases">
        <authorList>
            <person name="Meier V. D."/>
        </authorList>
    </citation>
    <scope>NUCLEOTIDE SEQUENCE</scope>
    <source>
        <strain evidence="4">AVDCRST_MAG53</strain>
    </source>
</reference>
<dbReference type="Pfam" id="PF00723">
    <property type="entry name" value="Glyco_hydro_15"/>
    <property type="match status" value="2"/>
</dbReference>
<dbReference type="AlphaFoldDB" id="A0A6J4SF26"/>
<feature type="domain" description="GH15-like" evidence="2">
    <location>
        <begin position="593"/>
        <end position="637"/>
    </location>
</feature>
<sequence>MRVTLSLVGGRTCGTREAEELTDGTSGLPRDRQDEQDRDTASAAAPARGRHVTARLPAIGDYAFVSDCQSAALISRDGSVDWWCVPRFDSPSVFGRLLGENAGHWSLQPSAAFQVDRQYLEDSLVLRTVFTTAAGAVTVTDALGLELGARGHEIGMRSPHVLLRRVEGSRGAVEMATELAPRMEYGLTVPHVAEGKGAIIARGGPVRLALSGPVALAPVPGQASGRFTVRAGERVDFALTYTPSSAVSDGTAAREPATLEDTIVGWQSWAELHDGYDGRHRAAVRRSSLVLQGLTFQPTGAVVAAATTSLPEKVGGALNFDYRFAWLRDLSLTIRSLWIAACPDEADRLFRWIADAGGHLGDERVQIMYGVEGERNLAEHELDHLPGFRGSRPVRVGNAAWDQQQLDVLGEVLDAAEQLREQLGELEEPTRQLLVTLAERAAATWREPDAGMWEARDRERQYVSSKVMCWVALDRAIRLAPLLGDGIDLDRWQEARERVRTAVLTKGWSTAAGAYTGAFGSDDLDASVLLLPLVRFLPADDERMWATIEAVERELGDVGLVRRWPEDPMGFLICTFWLVECLALGGEIARAETWFARATSYANDLGLMSEEADPDRKELLGNYPQAFSHVGLINAAWRLTQNDQSAKERP</sequence>
<proteinExistence type="predicted"/>
<feature type="compositionally biased region" description="Basic and acidic residues" evidence="1">
    <location>
        <begin position="29"/>
        <end position="40"/>
    </location>
</feature>
<feature type="domain" description="GH15-like" evidence="2">
    <location>
        <begin position="279"/>
        <end position="582"/>
    </location>
</feature>
<keyword evidence="4" id="KW-0378">Hydrolase</keyword>
<evidence type="ECO:0000259" key="3">
    <source>
        <dbReference type="Pfam" id="PF19291"/>
    </source>
</evidence>
<organism evidence="4">
    <name type="scientific">uncultured Solirubrobacteraceae bacterium</name>
    <dbReference type="NCBI Taxonomy" id="1162706"/>
    <lineage>
        <taxon>Bacteria</taxon>
        <taxon>Bacillati</taxon>
        <taxon>Actinomycetota</taxon>
        <taxon>Thermoleophilia</taxon>
        <taxon>Solirubrobacterales</taxon>
        <taxon>Solirubrobacteraceae</taxon>
        <taxon>environmental samples</taxon>
    </lineage>
</organism>
<accession>A0A6J4SF26</accession>
<dbReference type="GO" id="GO:0004339">
    <property type="term" value="F:glucan 1,4-alpha-glucosidase activity"/>
    <property type="evidence" value="ECO:0007669"/>
    <property type="project" value="UniProtKB-EC"/>
</dbReference>
<evidence type="ECO:0000256" key="1">
    <source>
        <dbReference type="SAM" id="MobiDB-lite"/>
    </source>
</evidence>
<feature type="domain" description="Trehalase-like N-terminal" evidence="3">
    <location>
        <begin position="58"/>
        <end position="201"/>
    </location>
</feature>
<gene>
    <name evidence="4" type="ORF">AVDCRST_MAG53-1604</name>
</gene>
<dbReference type="EC" id="3.2.1.3" evidence="4"/>
<dbReference type="GO" id="GO:0005993">
    <property type="term" value="P:trehalose catabolic process"/>
    <property type="evidence" value="ECO:0007669"/>
    <property type="project" value="TreeGrafter"/>
</dbReference>
<dbReference type="InterPro" id="IPR008928">
    <property type="entry name" value="6-hairpin_glycosidase_sf"/>
</dbReference>
<dbReference type="InterPro" id="IPR012341">
    <property type="entry name" value="6hp_glycosidase-like_sf"/>
</dbReference>
<dbReference type="InterPro" id="IPR045582">
    <property type="entry name" value="Trehalase-like_N"/>
</dbReference>
<protein>
    <submittedName>
        <fullName evidence="4">Glucoamylase</fullName>
        <ecNumber evidence="4">3.2.1.3</ecNumber>
    </submittedName>
</protein>